<accession>A0A9X3AYU5</accession>
<dbReference type="RefSeq" id="WP_261513724.1">
    <property type="nucleotide sequence ID" value="NZ_JAODNV010000004.1"/>
</dbReference>
<dbReference type="InterPro" id="IPR052358">
    <property type="entry name" value="Aro_Compnd_Degr_Hydrolases"/>
</dbReference>
<dbReference type="GO" id="GO:0016787">
    <property type="term" value="F:hydrolase activity"/>
    <property type="evidence" value="ECO:0007669"/>
    <property type="project" value="InterPro"/>
</dbReference>
<dbReference type="InterPro" id="IPR006680">
    <property type="entry name" value="Amidohydro-rel"/>
</dbReference>
<protein>
    <submittedName>
        <fullName evidence="2">Amidohydrolase family protein</fullName>
    </submittedName>
</protein>
<comment type="caution">
    <text evidence="2">The sequence shown here is derived from an EMBL/GenBank/DDBJ whole genome shotgun (WGS) entry which is preliminary data.</text>
</comment>
<keyword evidence="3" id="KW-1185">Reference proteome</keyword>
<dbReference type="Gene3D" id="3.20.20.140">
    <property type="entry name" value="Metal-dependent hydrolases"/>
    <property type="match status" value="1"/>
</dbReference>
<dbReference type="InterPro" id="IPR032466">
    <property type="entry name" value="Metal_Hydrolase"/>
</dbReference>
<dbReference type="PANTHER" id="PTHR35563">
    <property type="entry name" value="BARREL METAL-DEPENDENT HYDROLASE, PUTATIVE (AFU_ORTHOLOGUE AFUA_1G16240)-RELATED"/>
    <property type="match status" value="1"/>
</dbReference>
<sequence>MNLANAPLVDSHFHIYERSMPLTATAWHEPKEDASIERCLKTLDEHGVSFGVISAASLYGTYNDYVRRALRAHKRLRGTAMVDLNWDLDQLERLRDDGFVGIRLLWRPLDQTPDLDDEAYRRLLRRCADLGWHIHLTDRAERIERTITKIEAAGAAVVIDHLGLIDTAQGVNDPGFQAILRAIDRGRTWVKLSAGFRFKTPGLADLCARALVSAGGWERLVWASDWPFAGFEDKVTYADTIDALFRWVPDPAMRFCITARTPMRLYFFS</sequence>
<evidence type="ECO:0000313" key="2">
    <source>
        <dbReference type="EMBL" id="MCT8989045.1"/>
    </source>
</evidence>
<dbReference type="PANTHER" id="PTHR35563:SF2">
    <property type="entry name" value="BARREL METAL-DEPENDENT HYDROLASE, PUTATIVE (AFU_ORTHOLOGUE AFUA_1G16240)-RELATED"/>
    <property type="match status" value="1"/>
</dbReference>
<dbReference type="EMBL" id="JAODNV010000004">
    <property type="protein sequence ID" value="MCT8989045.1"/>
    <property type="molecule type" value="Genomic_DNA"/>
</dbReference>
<proteinExistence type="predicted"/>
<gene>
    <name evidence="2" type="ORF">NYR54_01875</name>
</gene>
<evidence type="ECO:0000259" key="1">
    <source>
        <dbReference type="Pfam" id="PF04909"/>
    </source>
</evidence>
<dbReference type="Pfam" id="PF04909">
    <property type="entry name" value="Amidohydro_2"/>
    <property type="match status" value="1"/>
</dbReference>
<dbReference type="Proteomes" id="UP001149009">
    <property type="component" value="Unassembled WGS sequence"/>
</dbReference>
<reference evidence="2" key="1">
    <citation type="submission" date="2022-08" db="EMBL/GenBank/DDBJ databases">
        <title>Chelativorans sichuanense sp. nov., a paraffin oil-degrading bacterium isolated from a mixture of oil-based drill cuttings and paddy soil.</title>
        <authorList>
            <person name="Yu J."/>
            <person name="Liu H."/>
            <person name="Chen Q."/>
        </authorList>
    </citation>
    <scope>NUCLEOTIDE SEQUENCE</scope>
    <source>
        <strain evidence="2">SCAU 2101</strain>
    </source>
</reference>
<dbReference type="SUPFAM" id="SSF51556">
    <property type="entry name" value="Metallo-dependent hydrolases"/>
    <property type="match status" value="1"/>
</dbReference>
<organism evidence="2 3">
    <name type="scientific">Chelativorans petroleitrophicus</name>
    <dbReference type="NCBI Taxonomy" id="2975484"/>
    <lineage>
        <taxon>Bacteria</taxon>
        <taxon>Pseudomonadati</taxon>
        <taxon>Pseudomonadota</taxon>
        <taxon>Alphaproteobacteria</taxon>
        <taxon>Hyphomicrobiales</taxon>
        <taxon>Phyllobacteriaceae</taxon>
        <taxon>Chelativorans</taxon>
    </lineage>
</organism>
<dbReference type="AlphaFoldDB" id="A0A9X3AYU5"/>
<evidence type="ECO:0000313" key="3">
    <source>
        <dbReference type="Proteomes" id="UP001149009"/>
    </source>
</evidence>
<name>A0A9X3AYU5_9HYPH</name>
<feature type="domain" description="Amidohydrolase-related" evidence="1">
    <location>
        <begin position="9"/>
        <end position="268"/>
    </location>
</feature>